<gene>
    <name evidence="6" type="ORF">ROLI_005160</name>
</gene>
<reference evidence="6 7" key="1">
    <citation type="submission" date="2015-07" db="EMBL/GenBank/DDBJ databases">
        <authorList>
            <person name="Voget S."/>
            <person name="Dogs M."/>
            <person name="Brinkhoff T.H."/>
            <person name="Daniel R."/>
        </authorList>
    </citation>
    <scope>NUCLEOTIDE SEQUENCE [LARGE SCALE GENOMIC DNA]</scope>
    <source>
        <strain evidence="6 7">B14</strain>
    </source>
</reference>
<evidence type="ECO:0000256" key="4">
    <source>
        <dbReference type="ARBA" id="ARBA00023239"/>
    </source>
</evidence>
<dbReference type="PANTHER" id="PTHR33337">
    <property type="entry name" value="GFA DOMAIN-CONTAINING PROTEIN"/>
    <property type="match status" value="1"/>
</dbReference>
<keyword evidence="2" id="KW-0479">Metal-binding</keyword>
<evidence type="ECO:0000313" key="7">
    <source>
        <dbReference type="Proteomes" id="UP001318682"/>
    </source>
</evidence>
<keyword evidence="4" id="KW-0456">Lyase</keyword>
<feature type="domain" description="CENP-V/GFA" evidence="5">
    <location>
        <begin position="20"/>
        <end position="127"/>
    </location>
</feature>
<name>A0ABZ2BN59_9RHOB</name>
<proteinExistence type="inferred from homology"/>
<dbReference type="PROSITE" id="PS51891">
    <property type="entry name" value="CENP_V_GFA"/>
    <property type="match status" value="1"/>
</dbReference>
<evidence type="ECO:0000259" key="5">
    <source>
        <dbReference type="PROSITE" id="PS51891"/>
    </source>
</evidence>
<dbReference type="RefSeq" id="WP_187429113.1">
    <property type="nucleotide sequence ID" value="NZ_CP143423.1"/>
</dbReference>
<dbReference type="Gene3D" id="3.90.1590.10">
    <property type="entry name" value="glutathione-dependent formaldehyde- activating enzyme (gfa)"/>
    <property type="match status" value="1"/>
</dbReference>
<evidence type="ECO:0000256" key="1">
    <source>
        <dbReference type="ARBA" id="ARBA00005495"/>
    </source>
</evidence>
<dbReference type="Pfam" id="PF04828">
    <property type="entry name" value="GFA"/>
    <property type="match status" value="1"/>
</dbReference>
<evidence type="ECO:0000256" key="3">
    <source>
        <dbReference type="ARBA" id="ARBA00022833"/>
    </source>
</evidence>
<dbReference type="PANTHER" id="PTHR33337:SF40">
    <property type="entry name" value="CENP-V_GFA DOMAIN-CONTAINING PROTEIN-RELATED"/>
    <property type="match status" value="1"/>
</dbReference>
<evidence type="ECO:0000313" key="6">
    <source>
        <dbReference type="EMBL" id="WVX47448.1"/>
    </source>
</evidence>
<reference evidence="7" key="2">
    <citation type="submission" date="2024-01" db="EMBL/GenBank/DDBJ databases">
        <title>Roseobacter fucihabitans sp. nov., isolated from the brown alga Fucus spiralis.</title>
        <authorList>
            <person name="Hahnke S."/>
            <person name="Berger M."/>
            <person name="Schlingloff A."/>
            <person name="Athale I."/>
            <person name="Neumann-Schaal M."/>
            <person name="Adenaya A."/>
            <person name="Poehlein A."/>
            <person name="Daniel R."/>
            <person name="Pertersen J."/>
            <person name="Brinkhoff T."/>
        </authorList>
    </citation>
    <scope>NUCLEOTIDE SEQUENCE [LARGE SCALE GENOMIC DNA]</scope>
    <source>
        <strain evidence="7">B14</strain>
    </source>
</reference>
<dbReference type="InterPro" id="IPR011057">
    <property type="entry name" value="Mss4-like_sf"/>
</dbReference>
<organism evidence="6 7">
    <name type="scientific">Roseobacter fucihabitans</name>
    <dbReference type="NCBI Taxonomy" id="1537242"/>
    <lineage>
        <taxon>Bacteria</taxon>
        <taxon>Pseudomonadati</taxon>
        <taxon>Pseudomonadota</taxon>
        <taxon>Alphaproteobacteria</taxon>
        <taxon>Rhodobacterales</taxon>
        <taxon>Roseobacteraceae</taxon>
        <taxon>Roseobacter</taxon>
    </lineage>
</organism>
<evidence type="ECO:0000256" key="2">
    <source>
        <dbReference type="ARBA" id="ARBA00022723"/>
    </source>
</evidence>
<keyword evidence="3" id="KW-0862">Zinc</keyword>
<dbReference type="EMBL" id="CP143423">
    <property type="protein sequence ID" value="WVX47448.1"/>
    <property type="molecule type" value="Genomic_DNA"/>
</dbReference>
<protein>
    <recommendedName>
        <fullName evidence="5">CENP-V/GFA domain-containing protein</fullName>
    </recommendedName>
</protein>
<dbReference type="SUPFAM" id="SSF51316">
    <property type="entry name" value="Mss4-like"/>
    <property type="match status" value="1"/>
</dbReference>
<dbReference type="Proteomes" id="UP001318682">
    <property type="component" value="Chromosome"/>
</dbReference>
<comment type="similarity">
    <text evidence="1">Belongs to the Gfa family.</text>
</comment>
<sequence length="159" mass="17337">MTDAAARDALIAPHRRTGRLSGRCLCGAVSIEVDGKYVAAIGACHCVMCQRWSGMLFGSFVAETQGVAVTGPVRSYVSSSFSERGFCETCGSPIWLRATDRDEPEIELFPGLFKEAADFALLSEIYTDLAPNYACLKGEHIRRTRAEVQAKHPFVEGDN</sequence>
<keyword evidence="7" id="KW-1185">Reference proteome</keyword>
<accession>A0ABZ2BN59</accession>
<dbReference type="InterPro" id="IPR006913">
    <property type="entry name" value="CENP-V/GFA"/>
</dbReference>